<accession>A0A8D6PQZ5</accession>
<dbReference type="InterPro" id="IPR038494">
    <property type="entry name" value="IGPD_sf"/>
</dbReference>
<proteinExistence type="inferred from homology"/>
<evidence type="ECO:0000256" key="4">
    <source>
        <dbReference type="ARBA" id="ARBA00023102"/>
    </source>
</evidence>
<dbReference type="UniPathway" id="UPA00031">
    <property type="reaction ID" value="UER00011"/>
</dbReference>
<keyword evidence="6" id="KW-0963">Cytoplasm</keyword>
<dbReference type="EC" id="4.2.1.19" evidence="6"/>
<comment type="subcellular location">
    <subcellularLocation>
        <location evidence="6">Cytoplasm</location>
    </subcellularLocation>
</comment>
<dbReference type="RefSeq" id="WP_214400487.1">
    <property type="nucleotide sequence ID" value="NZ_LR792632.1"/>
</dbReference>
<dbReference type="InterPro" id="IPR020565">
    <property type="entry name" value="ImidazoleglycerP_deHydtase_CS"/>
</dbReference>
<dbReference type="InterPro" id="IPR000807">
    <property type="entry name" value="ImidazoleglycerolP_deHydtase"/>
</dbReference>
<dbReference type="GO" id="GO:0005737">
    <property type="term" value="C:cytoplasm"/>
    <property type="evidence" value="ECO:0007669"/>
    <property type="project" value="UniProtKB-SubCell"/>
</dbReference>
<dbReference type="PANTHER" id="PTHR23133:SF2">
    <property type="entry name" value="IMIDAZOLEGLYCEROL-PHOSPHATE DEHYDRATASE"/>
    <property type="match status" value="1"/>
</dbReference>
<evidence type="ECO:0000256" key="2">
    <source>
        <dbReference type="ARBA" id="ARBA00016664"/>
    </source>
</evidence>
<evidence type="ECO:0000256" key="6">
    <source>
        <dbReference type="HAMAP-Rule" id="MF_00076"/>
    </source>
</evidence>
<keyword evidence="3 6" id="KW-0028">Amino-acid biosynthesis</keyword>
<keyword evidence="4 6" id="KW-0368">Histidine biosynthesis</keyword>
<comment type="catalytic activity">
    <reaction evidence="6">
        <text>D-erythro-1-(imidazol-4-yl)glycerol 3-phosphate = 3-(imidazol-4-yl)-2-oxopropyl phosphate + H2O</text>
        <dbReference type="Rhea" id="RHEA:11040"/>
        <dbReference type="ChEBI" id="CHEBI:15377"/>
        <dbReference type="ChEBI" id="CHEBI:57766"/>
        <dbReference type="ChEBI" id="CHEBI:58278"/>
        <dbReference type="EC" id="4.2.1.19"/>
    </reaction>
</comment>
<evidence type="ECO:0000313" key="7">
    <source>
        <dbReference type="EMBL" id="CAB3288240.1"/>
    </source>
</evidence>
<dbReference type="PROSITE" id="PS00954">
    <property type="entry name" value="IGP_DEHYDRATASE_1"/>
    <property type="match status" value="1"/>
</dbReference>
<dbReference type="EMBL" id="LR792632">
    <property type="protein sequence ID" value="CAB3288240.1"/>
    <property type="molecule type" value="Genomic_DNA"/>
</dbReference>
<dbReference type="NCBIfam" id="NF002114">
    <property type="entry name" value="PRK00951.2-4"/>
    <property type="match status" value="1"/>
</dbReference>
<dbReference type="SUPFAM" id="SSF54211">
    <property type="entry name" value="Ribosomal protein S5 domain 2-like"/>
    <property type="match status" value="2"/>
</dbReference>
<evidence type="ECO:0000313" key="8">
    <source>
        <dbReference type="Proteomes" id="UP000679213"/>
    </source>
</evidence>
<reference evidence="7 8" key="1">
    <citation type="submission" date="2020-04" db="EMBL/GenBank/DDBJ databases">
        <authorList>
            <consortium name="Genoscope - CEA"/>
            <person name="William W."/>
        </authorList>
    </citation>
    <scope>NUCLEOTIDE SEQUENCE [LARGE SCALE GENOMIC DNA]</scope>
    <source>
        <strain evidence="7 8">SG7</strain>
    </source>
</reference>
<evidence type="ECO:0000256" key="5">
    <source>
        <dbReference type="ARBA" id="ARBA00023239"/>
    </source>
</evidence>
<dbReference type="CDD" id="cd07914">
    <property type="entry name" value="IGPD"/>
    <property type="match status" value="1"/>
</dbReference>
<organism evidence="7 8">
    <name type="scientific">Methanocaldococcus lauensis</name>
    <dbReference type="NCBI Taxonomy" id="2546128"/>
    <lineage>
        <taxon>Archaea</taxon>
        <taxon>Methanobacteriati</taxon>
        <taxon>Methanobacteriota</taxon>
        <taxon>Methanomada group</taxon>
        <taxon>Methanococci</taxon>
        <taxon>Methanococcales</taxon>
        <taxon>Methanocaldococcaceae</taxon>
        <taxon>Methanocaldococcus</taxon>
    </lineage>
</organism>
<dbReference type="KEGG" id="mesg:MLAUSG7_0628"/>
<gene>
    <name evidence="6 7" type="primary">hisB</name>
    <name evidence="7" type="ORF">MLAUSG7_0628</name>
</gene>
<dbReference type="GeneID" id="65883432"/>
<name>A0A8D6PQZ5_9EURY</name>
<evidence type="ECO:0000256" key="3">
    <source>
        <dbReference type="ARBA" id="ARBA00022605"/>
    </source>
</evidence>
<dbReference type="GO" id="GO:0000105">
    <property type="term" value="P:L-histidine biosynthetic process"/>
    <property type="evidence" value="ECO:0007669"/>
    <property type="project" value="UniProtKB-UniRule"/>
</dbReference>
<dbReference type="Pfam" id="PF00475">
    <property type="entry name" value="IGPD"/>
    <property type="match status" value="1"/>
</dbReference>
<dbReference type="FunFam" id="3.30.230.40:FF:000003">
    <property type="entry name" value="Imidazoleglycerol-phosphate dehydratase HisB"/>
    <property type="match status" value="1"/>
</dbReference>
<sequence>MRVFEVMRETKETNVYLKINIDGVGKYKIDTGIPFFDHLLSSFAKHGCFDLIVKARGDLDIDDHHTVEDVGICLGLALNQIEKKNIFRFGWAIIPMDDARAMVSIDLSGRSYCVGSYKPEREKIGDLSLENINHFFESVASYGMLNIHYEVIGKNEHHKVEALFKAFGVALDLATKFDERKGIISTKGEIKLP</sequence>
<protein>
    <recommendedName>
        <fullName evidence="2 6">Imidazoleglycerol-phosphate dehydratase</fullName>
        <shortName evidence="6">IGPD</shortName>
        <ecNumber evidence="6">4.2.1.19</ecNumber>
    </recommendedName>
</protein>
<dbReference type="PROSITE" id="PS00955">
    <property type="entry name" value="IGP_DEHYDRATASE_2"/>
    <property type="match status" value="1"/>
</dbReference>
<dbReference type="FunFam" id="3.30.230.40:FF:000001">
    <property type="entry name" value="Imidazoleglycerol-phosphate dehydratase HisB"/>
    <property type="match status" value="1"/>
</dbReference>
<keyword evidence="8" id="KW-1185">Reference proteome</keyword>
<comment type="similarity">
    <text evidence="6">Belongs to the imidazoleglycerol-phosphate dehydratase family.</text>
</comment>
<dbReference type="AlphaFoldDB" id="A0A8D6PQZ5"/>
<dbReference type="NCBIfam" id="NF002111">
    <property type="entry name" value="PRK00951.2-1"/>
    <property type="match status" value="1"/>
</dbReference>
<dbReference type="PANTHER" id="PTHR23133">
    <property type="entry name" value="IMIDAZOLEGLYCEROL-PHOSPHATE DEHYDRATASE HIS7"/>
    <property type="match status" value="1"/>
</dbReference>
<evidence type="ECO:0000256" key="1">
    <source>
        <dbReference type="ARBA" id="ARBA00005047"/>
    </source>
</evidence>
<dbReference type="InterPro" id="IPR020568">
    <property type="entry name" value="Ribosomal_Su5_D2-typ_SF"/>
</dbReference>
<dbReference type="Gene3D" id="3.30.230.40">
    <property type="entry name" value="Imidazole glycerol phosphate dehydratase, domain 1"/>
    <property type="match status" value="2"/>
</dbReference>
<dbReference type="GO" id="GO:0004424">
    <property type="term" value="F:imidazoleglycerol-phosphate dehydratase activity"/>
    <property type="evidence" value="ECO:0007669"/>
    <property type="project" value="UniProtKB-UniRule"/>
</dbReference>
<keyword evidence="5 6" id="KW-0456">Lyase</keyword>
<comment type="pathway">
    <text evidence="1 6">Amino-acid biosynthesis; L-histidine biosynthesis; L-histidine from 5-phospho-alpha-D-ribose 1-diphosphate: step 6/9.</text>
</comment>
<dbReference type="Proteomes" id="UP000679213">
    <property type="component" value="Chromosome I"/>
</dbReference>
<dbReference type="HAMAP" id="MF_00076">
    <property type="entry name" value="HisB"/>
    <property type="match status" value="1"/>
</dbReference>
<dbReference type="NCBIfam" id="NF002113">
    <property type="entry name" value="PRK00951.2-3"/>
    <property type="match status" value="1"/>
</dbReference>